<dbReference type="Proteomes" id="UP000260783">
    <property type="component" value="Unassembled WGS sequence"/>
</dbReference>
<proteinExistence type="predicted"/>
<sequence length="346" mass="38751">MSNVNADATQLLTILKNMRTSISSIETTRSSVKMKYQQLGIGWNDKKYDELGTIVKDCNKALNDILQIMLQAEKYVASLAKSVQEYDNVNLDTPSARNSFLQGLQTPNVGNSSYQYCLGVLTQGSTPDGYIAVISQRHENAEQNVREVFDHFAGKLMIQDSEYPPDQTAHYSPGNYIGHSRGVYYNAASDMTNPRGAGTTYFHELAHMIDHASCNYRSNLSNTPEFAEALVEDGQRILSLYNNLPVEKQTAFLTRIRQDSAHSFSDLIDATTNGQLHGNYGHSRNYWTRPGNLQAEAFAHFFEASMGDQGKLELLANFFSTAFGIFSSMIDSIRPDNHVRVLSRER</sequence>
<dbReference type="RefSeq" id="WP_117527657.1">
    <property type="nucleotide sequence ID" value="NZ_JAQCXC010000010.1"/>
</dbReference>
<reference evidence="1 2" key="1">
    <citation type="submission" date="2018-08" db="EMBL/GenBank/DDBJ databases">
        <title>A genome reference for cultivated species of the human gut microbiota.</title>
        <authorList>
            <person name="Zou Y."/>
            <person name="Xue W."/>
            <person name="Luo G."/>
        </authorList>
    </citation>
    <scope>NUCLEOTIDE SEQUENCE [LARGE SCALE GENOMIC DNA]</scope>
    <source>
        <strain evidence="1 2">AF29-11BH</strain>
    </source>
</reference>
<evidence type="ECO:0000313" key="1">
    <source>
        <dbReference type="EMBL" id="RGB94953.1"/>
    </source>
</evidence>
<dbReference type="AlphaFoldDB" id="A0A3E2UFD8"/>
<name>A0A3E2UFD8_9FIRM</name>
<comment type="caution">
    <text evidence="1">The sequence shown here is derived from an EMBL/GenBank/DDBJ whole genome shotgun (WGS) entry which is preliminary data.</text>
</comment>
<dbReference type="Gene3D" id="3.40.390.10">
    <property type="entry name" value="Collagenase (Catalytic Domain)"/>
    <property type="match status" value="1"/>
</dbReference>
<evidence type="ECO:0000313" key="2">
    <source>
        <dbReference type="Proteomes" id="UP000260783"/>
    </source>
</evidence>
<gene>
    <name evidence="1" type="ORF">DWZ04_12455</name>
</gene>
<accession>A0A3E2UFD8</accession>
<protein>
    <submittedName>
        <fullName evidence="1">Uncharacterized protein</fullName>
    </submittedName>
</protein>
<dbReference type="EMBL" id="QVEW01000015">
    <property type="protein sequence ID" value="RGB94953.1"/>
    <property type="molecule type" value="Genomic_DNA"/>
</dbReference>
<dbReference type="GO" id="GO:0008237">
    <property type="term" value="F:metallopeptidase activity"/>
    <property type="evidence" value="ECO:0007669"/>
    <property type="project" value="InterPro"/>
</dbReference>
<dbReference type="InterPro" id="IPR024079">
    <property type="entry name" value="MetalloPept_cat_dom_sf"/>
</dbReference>
<organism evidence="1 2">
    <name type="scientific">Faecalibacterium prausnitzii</name>
    <dbReference type="NCBI Taxonomy" id="853"/>
    <lineage>
        <taxon>Bacteria</taxon>
        <taxon>Bacillati</taxon>
        <taxon>Bacillota</taxon>
        <taxon>Clostridia</taxon>
        <taxon>Eubacteriales</taxon>
        <taxon>Oscillospiraceae</taxon>
        <taxon>Faecalibacterium</taxon>
    </lineage>
</organism>